<dbReference type="PANTHER" id="PTHR43794">
    <property type="entry name" value="AMINOHYDROLASE SSNA-RELATED"/>
    <property type="match status" value="1"/>
</dbReference>
<name>S0EUM2_CHTCT</name>
<dbReference type="InterPro" id="IPR050287">
    <property type="entry name" value="MTA/SAH_deaminase"/>
</dbReference>
<dbReference type="PANTHER" id="PTHR43794:SF11">
    <property type="entry name" value="AMIDOHYDROLASE-RELATED DOMAIN-CONTAINING PROTEIN"/>
    <property type="match status" value="1"/>
</dbReference>
<feature type="domain" description="Amidohydrolase-related" evidence="2">
    <location>
        <begin position="54"/>
        <end position="420"/>
    </location>
</feature>
<dbReference type="STRING" id="454171.CP488_02864"/>
<dbReference type="PATRIC" id="fig|1303518.3.peg.1254"/>
<dbReference type="Gene3D" id="2.30.40.10">
    <property type="entry name" value="Urease, subunit C, domain 1"/>
    <property type="match status" value="1"/>
</dbReference>
<dbReference type="AlphaFoldDB" id="S0EUM2"/>
<dbReference type="HOGENOM" id="CLU_012358_2_0_0"/>
<dbReference type="Gene3D" id="3.20.20.140">
    <property type="entry name" value="Metal-dependent hydrolases"/>
    <property type="match status" value="1"/>
</dbReference>
<keyword evidence="4" id="KW-1185">Reference proteome</keyword>
<keyword evidence="1 3" id="KW-0378">Hydrolase</keyword>
<gene>
    <name evidence="3" type="ORF">CCALI_01234</name>
</gene>
<dbReference type="SUPFAM" id="SSF51556">
    <property type="entry name" value="Metallo-dependent hydrolases"/>
    <property type="match status" value="1"/>
</dbReference>
<organism evidence="3 4">
    <name type="scientific">Chthonomonas calidirosea (strain DSM 23976 / ICMP 18418 / T49)</name>
    <dbReference type="NCBI Taxonomy" id="1303518"/>
    <lineage>
        <taxon>Bacteria</taxon>
        <taxon>Bacillati</taxon>
        <taxon>Armatimonadota</taxon>
        <taxon>Chthonomonadia</taxon>
        <taxon>Chthonomonadales</taxon>
        <taxon>Chthonomonadaceae</taxon>
        <taxon>Chthonomonas</taxon>
    </lineage>
</organism>
<evidence type="ECO:0000313" key="3">
    <source>
        <dbReference type="EMBL" id="CCW35052.1"/>
    </source>
</evidence>
<evidence type="ECO:0000259" key="2">
    <source>
        <dbReference type="Pfam" id="PF01979"/>
    </source>
</evidence>
<evidence type="ECO:0000256" key="1">
    <source>
        <dbReference type="ARBA" id="ARBA00022801"/>
    </source>
</evidence>
<reference evidence="4" key="1">
    <citation type="submission" date="2013-03" db="EMBL/GenBank/DDBJ databases">
        <title>Genome sequence of Chthonomonas calidirosea, the first sequenced genome from the Armatimonadetes phylum (formally candidate division OP10).</title>
        <authorList>
            <person name="Lee K.C.Y."/>
            <person name="Morgan X.C."/>
            <person name="Dunfield P.F."/>
            <person name="Tamas I."/>
            <person name="Houghton K.M."/>
            <person name="Vyssotski M."/>
            <person name="Ryan J.L.J."/>
            <person name="Lagutin K."/>
            <person name="McDonald I.R."/>
            <person name="Stott M.B."/>
        </authorList>
    </citation>
    <scope>NUCLEOTIDE SEQUENCE [LARGE SCALE GENOMIC DNA]</scope>
    <source>
        <strain evidence="4">DSM 23976 / ICMP 18418 / T49</strain>
    </source>
</reference>
<dbReference type="GO" id="GO:0016810">
    <property type="term" value="F:hydrolase activity, acting on carbon-nitrogen (but not peptide) bonds"/>
    <property type="evidence" value="ECO:0007669"/>
    <property type="project" value="InterPro"/>
</dbReference>
<protein>
    <submittedName>
        <fullName evidence="3">Cytosine deaminase and related metal-dependent hydrolases</fullName>
    </submittedName>
</protein>
<dbReference type="InterPro" id="IPR011059">
    <property type="entry name" value="Metal-dep_hydrolase_composite"/>
</dbReference>
<dbReference type="InterPro" id="IPR032466">
    <property type="entry name" value="Metal_Hydrolase"/>
</dbReference>
<dbReference type="RefSeq" id="WP_016482595.1">
    <property type="nucleotide sequence ID" value="NC_021487.1"/>
</dbReference>
<evidence type="ECO:0000313" key="4">
    <source>
        <dbReference type="Proteomes" id="UP000014227"/>
    </source>
</evidence>
<dbReference type="EMBL" id="HF951689">
    <property type="protein sequence ID" value="CCW35052.1"/>
    <property type="molecule type" value="Genomic_DNA"/>
</dbReference>
<dbReference type="InterPro" id="IPR006680">
    <property type="entry name" value="Amidohydro-rel"/>
</dbReference>
<accession>S0EUM2</accession>
<dbReference type="SUPFAM" id="SSF51338">
    <property type="entry name" value="Composite domain of metallo-dependent hydrolases"/>
    <property type="match status" value="1"/>
</dbReference>
<sequence>MSDRFVLRANWVVPVTKPPIAQGEVVVEEGRIAEVRPARGVLDARTGRDFGEAVILPGFVNAHTHLDYTLFRGLVEDREFFAWIRELVKRSRLLSKEDWRVSAMLGAAEAVASGITTIGDCTPTGASLEAAKMFGLGGVIYQEVFGIGEDQTVEEILRELAQKVVTLKEASNDSRLTIGISPHAPYTVRPALFQALARWAHRQQVPICIHAAESREELELLLEGRGIIAQSFEERRISWRVPHQSVVAYLDALGIVGPQTLLVHGVNVSVKDCVLAQQRGAAWVHCPKSNAKLGNGIAPLALLSTYHGAESRVGLGTDSVVSNNTLDMIEEMRFAVLLQRAARRQVDALTAEQAVKLATLGGANALGLKDVGVLEIGKRADLCVVRLDRLHTTPYYDPYSALVYTARASDVVLAMIDGRVRYDATLHAKMKYRFPENDLVPLFESLSHITARLQASLEIHR</sequence>
<dbReference type="Pfam" id="PF01979">
    <property type="entry name" value="Amidohydro_1"/>
    <property type="match status" value="1"/>
</dbReference>
<dbReference type="KEGG" id="ccz:CCALI_01234"/>
<dbReference type="Proteomes" id="UP000014227">
    <property type="component" value="Chromosome I"/>
</dbReference>
<dbReference type="eggNOG" id="COG0402">
    <property type="taxonomic scope" value="Bacteria"/>
</dbReference>
<proteinExistence type="predicted"/>
<dbReference type="OrthoDB" id="9807210at2"/>
<dbReference type="InParanoid" id="S0EUM2"/>